<evidence type="ECO:0000313" key="3">
    <source>
        <dbReference type="Proteomes" id="UP001597197"/>
    </source>
</evidence>
<dbReference type="EMBL" id="JBHUFD010000001">
    <property type="protein sequence ID" value="MFD1871234.1"/>
    <property type="molecule type" value="Genomic_DNA"/>
</dbReference>
<sequence>MKRYILAIGTLLGLAGPLAAQPSATPPATPAPVGTTALPIGHHRGSVYLSWGYNRDWYTKSDIRFRNTTTDDFDFTFHDAIAHDHASMSDFWKPSNLTVPQYDATMGYMFGDKHDLGIELAWNHLKYVVDDNQVMRAAGQIRGFRFDRDTLVTPDFVHLQHTNGNNYLMVNLVKRQRLLVGRHLALSAIGKVGGGPMITYTIASIFTSHSEGPFRYEGWVAGASAGLRFEIFRYFFLQSDMQGAFANYTNSRIGYDRQTLVTHHFGSAQLTYALGFNVPL</sequence>
<proteinExistence type="predicted"/>
<accession>A0ABW4QNY3</accession>
<protein>
    <recommendedName>
        <fullName evidence="4">Outer membrane protein beta-barrel domain-containing protein</fullName>
    </recommendedName>
</protein>
<reference evidence="3" key="1">
    <citation type="journal article" date="2019" name="Int. J. Syst. Evol. Microbiol.">
        <title>The Global Catalogue of Microorganisms (GCM) 10K type strain sequencing project: providing services to taxonomists for standard genome sequencing and annotation.</title>
        <authorList>
            <consortium name="The Broad Institute Genomics Platform"/>
            <consortium name="The Broad Institute Genome Sequencing Center for Infectious Disease"/>
            <person name="Wu L."/>
            <person name="Ma J."/>
        </authorList>
    </citation>
    <scope>NUCLEOTIDE SEQUENCE [LARGE SCALE GENOMIC DNA]</scope>
    <source>
        <strain evidence="3">CGMCC 1.15795</strain>
    </source>
</reference>
<evidence type="ECO:0000256" key="1">
    <source>
        <dbReference type="SAM" id="SignalP"/>
    </source>
</evidence>
<evidence type="ECO:0008006" key="4">
    <source>
        <dbReference type="Google" id="ProtNLM"/>
    </source>
</evidence>
<name>A0ABW4QNY3_9BACT</name>
<evidence type="ECO:0000313" key="2">
    <source>
        <dbReference type="EMBL" id="MFD1871234.1"/>
    </source>
</evidence>
<feature type="chain" id="PRO_5045143635" description="Outer membrane protein beta-barrel domain-containing protein" evidence="1">
    <location>
        <begin position="21"/>
        <end position="280"/>
    </location>
</feature>
<gene>
    <name evidence="2" type="ORF">ACFSDX_02265</name>
</gene>
<organism evidence="2 3">
    <name type="scientific">Hymenobacter bucti</name>
    <dbReference type="NCBI Taxonomy" id="1844114"/>
    <lineage>
        <taxon>Bacteria</taxon>
        <taxon>Pseudomonadati</taxon>
        <taxon>Bacteroidota</taxon>
        <taxon>Cytophagia</taxon>
        <taxon>Cytophagales</taxon>
        <taxon>Hymenobacteraceae</taxon>
        <taxon>Hymenobacter</taxon>
    </lineage>
</organism>
<keyword evidence="3" id="KW-1185">Reference proteome</keyword>
<keyword evidence="1" id="KW-0732">Signal</keyword>
<dbReference type="Proteomes" id="UP001597197">
    <property type="component" value="Unassembled WGS sequence"/>
</dbReference>
<feature type="signal peptide" evidence="1">
    <location>
        <begin position="1"/>
        <end position="20"/>
    </location>
</feature>
<comment type="caution">
    <text evidence="2">The sequence shown here is derived from an EMBL/GenBank/DDBJ whole genome shotgun (WGS) entry which is preliminary data.</text>
</comment>
<dbReference type="RefSeq" id="WP_382311578.1">
    <property type="nucleotide sequence ID" value="NZ_JBHUFD010000001.1"/>
</dbReference>